<evidence type="ECO:0000256" key="12">
    <source>
        <dbReference type="SAM" id="Phobius"/>
    </source>
</evidence>
<evidence type="ECO:0000313" key="14">
    <source>
        <dbReference type="EMBL" id="APZ54711.1"/>
    </source>
</evidence>
<dbReference type="GO" id="GO:0005506">
    <property type="term" value="F:iron ion binding"/>
    <property type="evidence" value="ECO:0007669"/>
    <property type="project" value="InterPro"/>
</dbReference>
<dbReference type="InterPro" id="IPR051542">
    <property type="entry name" value="Hydrogenase_cytochrome"/>
</dbReference>
<dbReference type="InterPro" id="IPR011577">
    <property type="entry name" value="Cyt_b561_bac/Ni-Hgenase"/>
</dbReference>
<keyword evidence="8" id="KW-0249">Electron transport</keyword>
<protein>
    <submittedName>
        <fullName evidence="14">Ni,Fe-hydrogenase I cytochrome b subunit</fullName>
    </submittedName>
</protein>
<dbReference type="Proteomes" id="UP000187059">
    <property type="component" value="Chromosome"/>
</dbReference>
<feature type="transmembrane region" description="Helical" evidence="12">
    <location>
        <begin position="21"/>
        <end position="41"/>
    </location>
</feature>
<dbReference type="KEGG" id="paby:Ga0080574_TMP4377"/>
<keyword evidence="15" id="KW-1185">Reference proteome</keyword>
<dbReference type="GO" id="GO:0020037">
    <property type="term" value="F:heme binding"/>
    <property type="evidence" value="ECO:0007669"/>
    <property type="project" value="TreeGrafter"/>
</dbReference>
<comment type="similarity">
    <text evidence="2">Belongs to the HupC/HyaC/HydC family.</text>
</comment>
<dbReference type="PANTHER" id="PTHR30485">
    <property type="entry name" value="NI/FE-HYDROGENASE 1 B-TYPE CYTOCHROME SUBUNIT"/>
    <property type="match status" value="1"/>
</dbReference>
<evidence type="ECO:0000256" key="1">
    <source>
        <dbReference type="ARBA" id="ARBA00004651"/>
    </source>
</evidence>
<dbReference type="EMBL" id="CP015093">
    <property type="protein sequence ID" value="APZ54711.1"/>
    <property type="molecule type" value="Genomic_DNA"/>
</dbReference>
<evidence type="ECO:0000256" key="3">
    <source>
        <dbReference type="ARBA" id="ARBA00022448"/>
    </source>
</evidence>
<dbReference type="AlphaFoldDB" id="A0A1P8UZ96"/>
<accession>A0A1P8UZ96</accession>
<evidence type="ECO:0000256" key="11">
    <source>
        <dbReference type="ARBA" id="ARBA00023136"/>
    </source>
</evidence>
<feature type="domain" description="Cytochrome b561 bacterial/Ni-hydrogenase" evidence="13">
    <location>
        <begin position="8"/>
        <end position="194"/>
    </location>
</feature>
<evidence type="ECO:0000256" key="6">
    <source>
        <dbReference type="ARBA" id="ARBA00022692"/>
    </source>
</evidence>
<comment type="subcellular location">
    <subcellularLocation>
        <location evidence="1">Cell membrane</location>
        <topology evidence="1">Multi-pass membrane protein</topology>
    </subcellularLocation>
</comment>
<keyword evidence="10" id="KW-0408">Iron</keyword>
<dbReference type="PANTHER" id="PTHR30485:SF0">
    <property type="entry name" value="NI_FE-HYDROGENASE 1 B-TYPE CYTOCHROME SUBUNIT-RELATED"/>
    <property type="match status" value="1"/>
</dbReference>
<keyword evidence="3" id="KW-0813">Transport</keyword>
<dbReference type="InterPro" id="IPR016174">
    <property type="entry name" value="Di-haem_cyt_TM"/>
</dbReference>
<sequence>MSSRMVKVYPRFERLWHWTQMTLIFVLLFTGMGLNGVHGLLPFGPAVMLHTIAALVLLCVWIFATFWLFTTGTWRQFIPKMRGMTKVARFYAWGIFRGEKHPYHKLLWRKHNPLQAITYFGLKILVFPAIWITGILYLTYNLWEEVPNATLWLTVIANLHVLAAWVIASFVVVHVYLLTVGHGFRQHVAPMVTGYDCIDLTPEQEAYLETNEPWRLQS</sequence>
<feature type="transmembrane region" description="Helical" evidence="12">
    <location>
        <begin position="116"/>
        <end position="140"/>
    </location>
</feature>
<evidence type="ECO:0000256" key="8">
    <source>
        <dbReference type="ARBA" id="ARBA00022982"/>
    </source>
</evidence>
<dbReference type="GO" id="GO:0005886">
    <property type="term" value="C:plasma membrane"/>
    <property type="evidence" value="ECO:0007669"/>
    <property type="project" value="UniProtKB-SubCell"/>
</dbReference>
<keyword evidence="11 12" id="KW-0472">Membrane</keyword>
<reference evidence="14 15" key="1">
    <citation type="submission" date="2016-04" db="EMBL/GenBank/DDBJ databases">
        <title>Deep-sea bacteria in the southern Pacific.</title>
        <authorList>
            <person name="Tang K."/>
        </authorList>
    </citation>
    <scope>NUCLEOTIDE SEQUENCE [LARGE SCALE GENOMIC DNA]</scope>
    <source>
        <strain evidence="14 15">JLT2014</strain>
    </source>
</reference>
<keyword evidence="6 12" id="KW-0812">Transmembrane</keyword>
<feature type="transmembrane region" description="Helical" evidence="12">
    <location>
        <begin position="47"/>
        <end position="74"/>
    </location>
</feature>
<keyword evidence="4" id="KW-1003">Cell membrane</keyword>
<dbReference type="RefSeq" id="WP_076704647.1">
    <property type="nucleotide sequence ID" value="NZ_CP015093.1"/>
</dbReference>
<dbReference type="OrthoDB" id="1117555at2"/>
<evidence type="ECO:0000313" key="15">
    <source>
        <dbReference type="Proteomes" id="UP000187059"/>
    </source>
</evidence>
<proteinExistence type="inferred from homology"/>
<evidence type="ECO:0000256" key="7">
    <source>
        <dbReference type="ARBA" id="ARBA00022723"/>
    </source>
</evidence>
<dbReference type="InterPro" id="IPR000516">
    <property type="entry name" value="Ni-dep_Hydgase_cyt-B"/>
</dbReference>
<evidence type="ECO:0000256" key="10">
    <source>
        <dbReference type="ARBA" id="ARBA00023004"/>
    </source>
</evidence>
<evidence type="ECO:0000256" key="4">
    <source>
        <dbReference type="ARBA" id="ARBA00022475"/>
    </source>
</evidence>
<evidence type="ECO:0000256" key="2">
    <source>
        <dbReference type="ARBA" id="ARBA00008622"/>
    </source>
</evidence>
<dbReference type="Gene3D" id="1.20.950.20">
    <property type="entry name" value="Transmembrane di-heme cytochromes, Chain C"/>
    <property type="match status" value="1"/>
</dbReference>
<keyword evidence="7" id="KW-0479">Metal-binding</keyword>
<gene>
    <name evidence="14" type="ORF">Ga0080574_TMP4377</name>
</gene>
<evidence type="ECO:0000256" key="9">
    <source>
        <dbReference type="ARBA" id="ARBA00022989"/>
    </source>
</evidence>
<evidence type="ECO:0000256" key="5">
    <source>
        <dbReference type="ARBA" id="ARBA00022617"/>
    </source>
</evidence>
<dbReference type="PRINTS" id="PR00161">
    <property type="entry name" value="NIHGNASECYTB"/>
</dbReference>
<keyword evidence="9 12" id="KW-1133">Transmembrane helix</keyword>
<dbReference type="Pfam" id="PF01292">
    <property type="entry name" value="Ni_hydr_CYTB"/>
    <property type="match status" value="1"/>
</dbReference>
<dbReference type="STRING" id="1250539.Ga0080574_TMP4377"/>
<dbReference type="GO" id="GO:0022904">
    <property type="term" value="P:respiratory electron transport chain"/>
    <property type="evidence" value="ECO:0007669"/>
    <property type="project" value="InterPro"/>
</dbReference>
<keyword evidence="5" id="KW-0349">Heme</keyword>
<dbReference type="GO" id="GO:0009055">
    <property type="term" value="F:electron transfer activity"/>
    <property type="evidence" value="ECO:0007669"/>
    <property type="project" value="InterPro"/>
</dbReference>
<evidence type="ECO:0000259" key="13">
    <source>
        <dbReference type="Pfam" id="PF01292"/>
    </source>
</evidence>
<dbReference type="SUPFAM" id="SSF81342">
    <property type="entry name" value="Transmembrane di-heme cytochromes"/>
    <property type="match status" value="1"/>
</dbReference>
<organism evidence="14 15">
    <name type="scientific">Salipiger abyssi</name>
    <dbReference type="NCBI Taxonomy" id="1250539"/>
    <lineage>
        <taxon>Bacteria</taxon>
        <taxon>Pseudomonadati</taxon>
        <taxon>Pseudomonadota</taxon>
        <taxon>Alphaproteobacteria</taxon>
        <taxon>Rhodobacterales</taxon>
        <taxon>Roseobacteraceae</taxon>
        <taxon>Salipiger</taxon>
    </lineage>
</organism>
<feature type="transmembrane region" description="Helical" evidence="12">
    <location>
        <begin position="152"/>
        <end position="177"/>
    </location>
</feature>
<name>A0A1P8UZ96_9RHOB</name>